<keyword evidence="1" id="KW-0472">Membrane</keyword>
<feature type="chain" id="PRO_5036480291" evidence="2">
    <location>
        <begin position="24"/>
        <end position="280"/>
    </location>
</feature>
<evidence type="ECO:0000256" key="2">
    <source>
        <dbReference type="SAM" id="SignalP"/>
    </source>
</evidence>
<feature type="signal peptide" evidence="2">
    <location>
        <begin position="1"/>
        <end position="23"/>
    </location>
</feature>
<sequence length="280" mass="31414">MKLNRLVLDCLILIAFSKVYVNSSACYESAATATKVKSCPQNHEEWTKAAVKKGCGEISHACSSFEYHCVINAWRNETIEVCAPKWIVHGYVCAEYSQGGKRIQGNEKAACKHCPSYYPSNESFKYQECYEYVKNANAPLTTQLTTESTDMESTTQEIVYSSSSMTHKEGPARSFQNIESQNTPRHFTIIAICVAVGLAAIVVVFTVKRQSWIDKIFSYLKRIISQSEESTMGKTESVTKKIVEDPEIQNCLLEKETQIQDVFFKLNESSDNINSNAVSS</sequence>
<keyword evidence="4" id="KW-1185">Reference proteome</keyword>
<feature type="transmembrane region" description="Helical" evidence="1">
    <location>
        <begin position="187"/>
        <end position="207"/>
    </location>
</feature>
<keyword evidence="2" id="KW-0732">Signal</keyword>
<name>A0A8W8MHJ2_MAGGI</name>
<dbReference type="Proteomes" id="UP000005408">
    <property type="component" value="Unassembled WGS sequence"/>
</dbReference>
<keyword evidence="1" id="KW-1133">Transmembrane helix</keyword>
<keyword evidence="1" id="KW-0812">Transmembrane</keyword>
<evidence type="ECO:0000313" key="3">
    <source>
        <dbReference type="EnsemblMetazoa" id="G34200.1:cds"/>
    </source>
</evidence>
<organism evidence="3 4">
    <name type="scientific">Magallana gigas</name>
    <name type="common">Pacific oyster</name>
    <name type="synonym">Crassostrea gigas</name>
    <dbReference type="NCBI Taxonomy" id="29159"/>
    <lineage>
        <taxon>Eukaryota</taxon>
        <taxon>Metazoa</taxon>
        <taxon>Spiralia</taxon>
        <taxon>Lophotrochozoa</taxon>
        <taxon>Mollusca</taxon>
        <taxon>Bivalvia</taxon>
        <taxon>Autobranchia</taxon>
        <taxon>Pteriomorphia</taxon>
        <taxon>Ostreida</taxon>
        <taxon>Ostreoidea</taxon>
        <taxon>Ostreidae</taxon>
        <taxon>Magallana</taxon>
    </lineage>
</organism>
<dbReference type="OrthoDB" id="6203578at2759"/>
<proteinExistence type="predicted"/>
<accession>A0A8W8MHJ2</accession>
<dbReference type="EnsemblMetazoa" id="G34200.1">
    <property type="protein sequence ID" value="G34200.1:cds"/>
    <property type="gene ID" value="G34200"/>
</dbReference>
<dbReference type="AlphaFoldDB" id="A0A8W8MHJ2"/>
<reference evidence="3" key="1">
    <citation type="submission" date="2022-08" db="UniProtKB">
        <authorList>
            <consortium name="EnsemblMetazoa"/>
        </authorList>
    </citation>
    <scope>IDENTIFICATION</scope>
    <source>
        <strain evidence="3">05x7-T-G4-1.051#20</strain>
    </source>
</reference>
<evidence type="ECO:0000256" key="1">
    <source>
        <dbReference type="SAM" id="Phobius"/>
    </source>
</evidence>
<evidence type="ECO:0000313" key="4">
    <source>
        <dbReference type="Proteomes" id="UP000005408"/>
    </source>
</evidence>
<protein>
    <submittedName>
        <fullName evidence="3">Uncharacterized protein</fullName>
    </submittedName>
</protein>